<dbReference type="InterPro" id="IPR022644">
    <property type="entry name" value="De-COase2_N"/>
</dbReference>
<geneLocation type="plasmid" evidence="4">
    <name>pHma8p1</name>
</geneLocation>
<dbReference type="HOGENOM" id="CLU_768999_0_0_9"/>
<dbReference type="Gene3D" id="2.40.37.10">
    <property type="entry name" value="Lyase, Ornithine Decarboxylase, Chain A, domain 1"/>
    <property type="match status" value="1"/>
</dbReference>
<proteinExistence type="predicted"/>
<dbReference type="Pfam" id="PF02784">
    <property type="entry name" value="Orn_Arg_deC_N"/>
    <property type="match status" value="1"/>
</dbReference>
<dbReference type="Gene3D" id="3.20.20.10">
    <property type="entry name" value="Alanine racemase"/>
    <property type="match status" value="1"/>
</dbReference>
<dbReference type="EMBL" id="JXLI01000019">
    <property type="protein sequence ID" value="KJY54699.1"/>
    <property type="molecule type" value="Genomic_DNA"/>
</dbReference>
<gene>
    <name evidence="4" type="ORF">JF74_18740</name>
</gene>
<dbReference type="Proteomes" id="UP000033531">
    <property type="component" value="Plasmid pHma8p1"/>
</dbReference>
<keyword evidence="4" id="KW-0614">Plasmid</keyword>
<dbReference type="SUPFAM" id="SSF51419">
    <property type="entry name" value="PLP-binding barrel"/>
    <property type="match status" value="1"/>
</dbReference>
<evidence type="ECO:0000256" key="1">
    <source>
        <dbReference type="ARBA" id="ARBA00001933"/>
    </source>
</evidence>
<accession>A0A0F4L8U7</accession>
<dbReference type="PATRIC" id="fig|1218507.3.peg.17"/>
<dbReference type="AlphaFoldDB" id="A0A0F4L8U7"/>
<dbReference type="PANTHER" id="PTHR43727:SF1">
    <property type="entry name" value="CARBOXYNORSPERMIDINE_CARBOXYSPERMIDINE DECARBOXYLASE"/>
    <property type="match status" value="1"/>
</dbReference>
<keyword evidence="2" id="KW-0663">Pyridoxal phosphate</keyword>
<name>A0A0F4L8U7_9LACO</name>
<dbReference type="RefSeq" id="WP_046325801.1">
    <property type="nucleotide sequence ID" value="NZ_JBHTMT010000007.1"/>
</dbReference>
<reference evidence="4 5" key="1">
    <citation type="submission" date="2015-01" db="EMBL/GenBank/DDBJ databases">
        <title>Comparative genomics of the lactic acid bacteria isolated from the honey bee gut.</title>
        <authorList>
            <person name="Ellegaard K.M."/>
            <person name="Tamarit D."/>
            <person name="Javelind E."/>
            <person name="Olofsson T."/>
            <person name="Andersson S.G."/>
            <person name="Vasquez A."/>
        </authorList>
    </citation>
    <scope>NUCLEOTIDE SEQUENCE [LARGE SCALE GENOMIC DNA]</scope>
    <source>
        <strain evidence="4 5">Hma8</strain>
        <plasmid evidence="4">pHma8p1</plasmid>
    </source>
</reference>
<evidence type="ECO:0000256" key="2">
    <source>
        <dbReference type="ARBA" id="ARBA00022898"/>
    </source>
</evidence>
<comment type="caution">
    <text evidence="4">The sequence shown here is derived from an EMBL/GenBank/DDBJ whole genome shotgun (WGS) entry which is preliminary data.</text>
</comment>
<dbReference type="InterPro" id="IPR029066">
    <property type="entry name" value="PLP-binding_barrel"/>
</dbReference>
<dbReference type="GO" id="GO:0008836">
    <property type="term" value="F:diaminopimelate decarboxylase activity"/>
    <property type="evidence" value="ECO:0007669"/>
    <property type="project" value="TreeGrafter"/>
</dbReference>
<evidence type="ECO:0000313" key="5">
    <source>
        <dbReference type="Proteomes" id="UP000033531"/>
    </source>
</evidence>
<comment type="cofactor">
    <cofactor evidence="1">
        <name>pyridoxal 5'-phosphate</name>
        <dbReference type="ChEBI" id="CHEBI:597326"/>
    </cofactor>
</comment>
<protein>
    <recommendedName>
        <fullName evidence="3">Orn/DAP/Arg decarboxylase 2 N-terminal domain-containing protein</fullName>
    </recommendedName>
</protein>
<evidence type="ECO:0000313" key="4">
    <source>
        <dbReference type="EMBL" id="KJY54699.1"/>
    </source>
</evidence>
<evidence type="ECO:0000259" key="3">
    <source>
        <dbReference type="Pfam" id="PF02784"/>
    </source>
</evidence>
<sequence>MNSNKMSIYKRASFVIDMAKVAGAAIAAKKLFSKIPNSKLLFSIKSQNDINILKYLSNYVDGFDASSYNEYILLKENNFSNNISITGQSFTPQEILHIYKNDDEFIFGSLNLLKNFIKLIPNTKEIRIGLRVKTPYLKMFGVELNQDLQRLLKENPNIKVDVLHVHYIDKQVKKINAATFNCLLDFAMFFKNNKMNVPRIVDLGGGQDELFPFKAADTYFQQVLDFQKNYESIISQLPTIIFEPGSLISVASADLEVSIIDINYNDSTYKVIVNASKFNLLPWCQLPQLKKIHKDGKQVKIKVYGFTNYDGDYFGEYIVPASIVKLGTRLIFSNVGAYSINMQRHLQMLDGPEVKYINEK</sequence>
<dbReference type="GO" id="GO:0009089">
    <property type="term" value="P:lysine biosynthetic process via diaminopimelate"/>
    <property type="evidence" value="ECO:0007669"/>
    <property type="project" value="TreeGrafter"/>
</dbReference>
<dbReference type="InterPro" id="IPR009006">
    <property type="entry name" value="Ala_racemase/Decarboxylase_C"/>
</dbReference>
<dbReference type="SUPFAM" id="SSF50621">
    <property type="entry name" value="Alanine racemase C-terminal domain-like"/>
    <property type="match status" value="1"/>
</dbReference>
<dbReference type="PANTHER" id="PTHR43727">
    <property type="entry name" value="DIAMINOPIMELATE DECARBOXYLASE"/>
    <property type="match status" value="1"/>
</dbReference>
<dbReference type="OrthoDB" id="9804410at2"/>
<feature type="domain" description="Orn/DAP/Arg decarboxylase 2 N-terminal" evidence="3">
    <location>
        <begin position="28"/>
        <end position="248"/>
    </location>
</feature>
<organism evidence="4 5">
    <name type="scientific">Lactobacillus melliventris</name>
    <dbReference type="NCBI Taxonomy" id="1218507"/>
    <lineage>
        <taxon>Bacteria</taxon>
        <taxon>Bacillati</taxon>
        <taxon>Bacillota</taxon>
        <taxon>Bacilli</taxon>
        <taxon>Lactobacillales</taxon>
        <taxon>Lactobacillaceae</taxon>
        <taxon>Lactobacillus</taxon>
    </lineage>
</organism>